<protein>
    <recommendedName>
        <fullName evidence="4">Peptide:N-glycanase 1</fullName>
    </recommendedName>
</protein>
<keyword evidence="8" id="KW-1185">Reference proteome</keyword>
<dbReference type="InterPro" id="IPR002931">
    <property type="entry name" value="Transglutaminase-like"/>
</dbReference>
<dbReference type="Pfam" id="PF01841">
    <property type="entry name" value="Transglut_core"/>
    <property type="match status" value="1"/>
</dbReference>
<dbReference type="OMA" id="AWDKPRL"/>
<dbReference type="InterPro" id="IPR050883">
    <property type="entry name" value="PNGase"/>
</dbReference>
<reference evidence="8" key="1">
    <citation type="journal article" date="2017" name="Genome Announc.">
        <title>Genome sequences of Cyberlindnera fabianii 65, Pichia kudriavzevii 129, and Saccharomyces cerevisiae 131 isolated from fermented masau fruits in Zimbabwe.</title>
        <authorList>
            <person name="van Rijswijck I.M.H."/>
            <person name="Derks M.F.L."/>
            <person name="Abee T."/>
            <person name="de Ridder D."/>
            <person name="Smid E.J."/>
        </authorList>
    </citation>
    <scope>NUCLEOTIDE SEQUENCE [LARGE SCALE GENOMIC DNA]</scope>
    <source>
        <strain evidence="8">65</strain>
    </source>
</reference>
<dbReference type="STRING" id="36022.A0A1V2L3Q3"/>
<dbReference type="PANTHER" id="PTHR12143:SF19">
    <property type="entry name" value="PEPTIDE-N(4)-(N-ACETYL-BETA-GLUCOSAMINYL)ASPARAGINE AMIDASE"/>
    <property type="match status" value="1"/>
</dbReference>
<dbReference type="SUPFAM" id="SSF54001">
    <property type="entry name" value="Cysteine proteinases"/>
    <property type="match status" value="1"/>
</dbReference>
<comment type="similarity">
    <text evidence="1">Belongs to the transglutaminase-like superfamily. PNGase family.</text>
</comment>
<dbReference type="VEuPathDB" id="FungiDB:BON22_3836"/>
<evidence type="ECO:0000313" key="8">
    <source>
        <dbReference type="Proteomes" id="UP000189513"/>
    </source>
</evidence>
<feature type="compositionally biased region" description="Basic and acidic residues" evidence="5">
    <location>
        <begin position="343"/>
        <end position="352"/>
    </location>
</feature>
<dbReference type="GO" id="GO:0005634">
    <property type="term" value="C:nucleus"/>
    <property type="evidence" value="ECO:0007669"/>
    <property type="project" value="TreeGrafter"/>
</dbReference>
<evidence type="ECO:0000256" key="4">
    <source>
        <dbReference type="ARBA" id="ARBA00032858"/>
    </source>
</evidence>
<evidence type="ECO:0000256" key="2">
    <source>
        <dbReference type="ARBA" id="ARBA00022723"/>
    </source>
</evidence>
<dbReference type="EMBL" id="MPUK01000007">
    <property type="protein sequence ID" value="ONH66483.1"/>
    <property type="molecule type" value="Genomic_DNA"/>
</dbReference>
<dbReference type="Proteomes" id="UP000189513">
    <property type="component" value="Unassembled WGS sequence"/>
</dbReference>
<name>A0A1V2L3Q3_CYBFA</name>
<sequence length="352" mass="40672">MPQLDAQATASALLTRLSALTKEHNDKWTSQPRDANIDRINILQRALQQRQKLKACENPEYLEAALDVIDLEKIYAGVDVREAEQERKIKEGTLHGPEYGHSDFIVMETLRWYKQDFFKWVNTPEVEGKTGGRLIGRAAPTEEELRFGEASVVEVYQYDDGSRLRFPRFNNPVKLLSWRQGRCGEWNMCFYLILRALDIRTRYVLNKEDHVWCEVWSSQMGRWCHVDSCEEAFDNPQLYNKGWGKKMSYCLAFGLDGVADVSKRYVVEKDKSLPRNECPEGLLKKAITWTNASIRKSLTQEQREILFVEDFFERLELNGELHQRTRTTTAPAVPRQTGAGEWTKARGEAGSN</sequence>
<dbReference type="SMART" id="SM00460">
    <property type="entry name" value="TGc"/>
    <property type="match status" value="1"/>
</dbReference>
<feature type="domain" description="Transglutaminase-like" evidence="6">
    <location>
        <begin position="175"/>
        <end position="230"/>
    </location>
</feature>
<organism evidence="7 8">
    <name type="scientific">Cyberlindnera fabianii</name>
    <name type="common">Yeast</name>
    <name type="synonym">Hansenula fabianii</name>
    <dbReference type="NCBI Taxonomy" id="36022"/>
    <lineage>
        <taxon>Eukaryota</taxon>
        <taxon>Fungi</taxon>
        <taxon>Dikarya</taxon>
        <taxon>Ascomycota</taxon>
        <taxon>Saccharomycotina</taxon>
        <taxon>Saccharomycetes</taxon>
        <taxon>Phaffomycetales</taxon>
        <taxon>Phaffomycetaceae</taxon>
        <taxon>Cyberlindnera</taxon>
    </lineage>
</organism>
<dbReference type="GO" id="GO:0005829">
    <property type="term" value="C:cytosol"/>
    <property type="evidence" value="ECO:0007669"/>
    <property type="project" value="TreeGrafter"/>
</dbReference>
<evidence type="ECO:0000256" key="3">
    <source>
        <dbReference type="ARBA" id="ARBA00022833"/>
    </source>
</evidence>
<keyword evidence="2" id="KW-0479">Metal-binding</keyword>
<feature type="compositionally biased region" description="Low complexity" evidence="5">
    <location>
        <begin position="326"/>
        <end position="337"/>
    </location>
</feature>
<comment type="caution">
    <text evidence="7">The sequence shown here is derived from an EMBL/GenBank/DDBJ whole genome shotgun (WGS) entry which is preliminary data.</text>
</comment>
<dbReference type="AlphaFoldDB" id="A0A1V2L3Q3"/>
<gene>
    <name evidence="7" type="ORF">BON22_3836</name>
</gene>
<evidence type="ECO:0000259" key="6">
    <source>
        <dbReference type="SMART" id="SM00460"/>
    </source>
</evidence>
<dbReference type="Gene3D" id="2.20.25.10">
    <property type="match status" value="1"/>
</dbReference>
<evidence type="ECO:0000256" key="1">
    <source>
        <dbReference type="ARBA" id="ARBA00009390"/>
    </source>
</evidence>
<dbReference type="Gene3D" id="3.10.620.30">
    <property type="match status" value="1"/>
</dbReference>
<dbReference type="GO" id="GO:0046872">
    <property type="term" value="F:metal ion binding"/>
    <property type="evidence" value="ECO:0007669"/>
    <property type="project" value="UniProtKB-KW"/>
</dbReference>
<feature type="region of interest" description="Disordered" evidence="5">
    <location>
        <begin position="324"/>
        <end position="352"/>
    </location>
</feature>
<evidence type="ECO:0000256" key="5">
    <source>
        <dbReference type="SAM" id="MobiDB-lite"/>
    </source>
</evidence>
<dbReference type="GO" id="GO:0000224">
    <property type="term" value="F:peptide-N4-(N-acetyl-beta-glucosaminyl)asparagine amidase activity"/>
    <property type="evidence" value="ECO:0007669"/>
    <property type="project" value="TreeGrafter"/>
</dbReference>
<evidence type="ECO:0000313" key="7">
    <source>
        <dbReference type="EMBL" id="ONH66483.1"/>
    </source>
</evidence>
<accession>A0A1V2L3Q3</accession>
<dbReference type="InterPro" id="IPR038765">
    <property type="entry name" value="Papain-like_cys_pep_sf"/>
</dbReference>
<dbReference type="GO" id="GO:0006516">
    <property type="term" value="P:glycoprotein catabolic process"/>
    <property type="evidence" value="ECO:0007669"/>
    <property type="project" value="TreeGrafter"/>
</dbReference>
<dbReference type="PANTHER" id="PTHR12143">
    <property type="entry name" value="PEPTIDE N-GLYCANASE PNGASE -RELATED"/>
    <property type="match status" value="1"/>
</dbReference>
<keyword evidence="3" id="KW-0862">Zinc</keyword>
<proteinExistence type="inferred from homology"/>